<feature type="binding site" evidence="2">
    <location>
        <position position="73"/>
    </location>
    <ligand>
        <name>Fe cation</name>
        <dbReference type="ChEBI" id="CHEBI:24875"/>
    </ligand>
</feature>
<reference evidence="7" key="1">
    <citation type="submission" date="2016-10" db="EMBL/GenBank/DDBJ databases">
        <authorList>
            <person name="Varghese N."/>
            <person name="Submissions S."/>
        </authorList>
    </citation>
    <scope>NUCLEOTIDE SEQUENCE [LARGE SCALE GENOMIC DNA]</scope>
    <source>
        <strain evidence="7">DSM 7481</strain>
    </source>
</reference>
<dbReference type="InterPro" id="IPR008778">
    <property type="entry name" value="Pirin_C_dom"/>
</dbReference>
<name>A0A1I1U6G7_9BURK</name>
<evidence type="ECO:0000256" key="3">
    <source>
        <dbReference type="RuleBase" id="RU003457"/>
    </source>
</evidence>
<organism evidence="6 7">
    <name type="scientific">Paracidovorax konjaci</name>
    <dbReference type="NCBI Taxonomy" id="32040"/>
    <lineage>
        <taxon>Bacteria</taxon>
        <taxon>Pseudomonadati</taxon>
        <taxon>Pseudomonadota</taxon>
        <taxon>Betaproteobacteria</taxon>
        <taxon>Burkholderiales</taxon>
        <taxon>Comamonadaceae</taxon>
        <taxon>Paracidovorax</taxon>
    </lineage>
</organism>
<feature type="binding site" evidence="2">
    <location>
        <position position="115"/>
    </location>
    <ligand>
        <name>Fe cation</name>
        <dbReference type="ChEBI" id="CHEBI:24875"/>
    </ligand>
</feature>
<dbReference type="CDD" id="cd02909">
    <property type="entry name" value="cupin_pirin_N"/>
    <property type="match status" value="1"/>
</dbReference>
<dbReference type="GO" id="GO:0046872">
    <property type="term" value="F:metal ion binding"/>
    <property type="evidence" value="ECO:0007669"/>
    <property type="project" value="UniProtKB-KW"/>
</dbReference>
<feature type="domain" description="Pirin N-terminal" evidence="4">
    <location>
        <begin position="32"/>
        <end position="136"/>
    </location>
</feature>
<feature type="binding site" evidence="2">
    <location>
        <position position="71"/>
    </location>
    <ligand>
        <name>Fe cation</name>
        <dbReference type="ChEBI" id="CHEBI:24875"/>
    </ligand>
</feature>
<dbReference type="PIRSF" id="PIRSF006232">
    <property type="entry name" value="Pirin"/>
    <property type="match status" value="1"/>
</dbReference>
<keyword evidence="2" id="KW-0408">Iron</keyword>
<gene>
    <name evidence="6" type="ORF">SAMN04489710_104369</name>
</gene>
<comment type="cofactor">
    <cofactor evidence="2">
        <name>Fe cation</name>
        <dbReference type="ChEBI" id="CHEBI:24875"/>
    </cofactor>
    <text evidence="2">Binds 1 Fe cation per subunit.</text>
</comment>
<feature type="binding site" evidence="2">
    <location>
        <position position="117"/>
    </location>
    <ligand>
        <name>Fe cation</name>
        <dbReference type="ChEBI" id="CHEBI:24875"/>
    </ligand>
</feature>
<dbReference type="Proteomes" id="UP000199517">
    <property type="component" value="Unassembled WGS sequence"/>
</dbReference>
<dbReference type="Gene3D" id="2.60.120.10">
    <property type="entry name" value="Jelly Rolls"/>
    <property type="match status" value="2"/>
</dbReference>
<dbReference type="PANTHER" id="PTHR13903">
    <property type="entry name" value="PIRIN-RELATED"/>
    <property type="match status" value="1"/>
</dbReference>
<dbReference type="OrthoDB" id="321327at2"/>
<dbReference type="EMBL" id="FOMQ01000004">
    <property type="protein sequence ID" value="SFD66471.1"/>
    <property type="molecule type" value="Genomic_DNA"/>
</dbReference>
<dbReference type="InterPro" id="IPR014710">
    <property type="entry name" value="RmlC-like_jellyroll"/>
</dbReference>
<comment type="similarity">
    <text evidence="1 3">Belongs to the pirin family.</text>
</comment>
<proteinExistence type="inferred from homology"/>
<evidence type="ECO:0000313" key="6">
    <source>
        <dbReference type="EMBL" id="SFD66471.1"/>
    </source>
</evidence>
<dbReference type="AlphaFoldDB" id="A0A1I1U6G7"/>
<dbReference type="CDD" id="cd02247">
    <property type="entry name" value="cupin_pirin_C"/>
    <property type="match status" value="1"/>
</dbReference>
<sequence>MGTNAAPPDDNGAAAPPFLLLNGHAKDLGGGFHVRRLLPALQRRSIGPFVFFDHFGPVDVQPESEYDVRPHPHIGLATVTYLFDGAIMHRDSLGSAQEIAPGAINWMTAGRGIVHSERRPERLRGRSYVNHGIQLWAALPSEHGETAPSFVHTPADAIPEVHDALGGRVRVLIGSAFGTTSPVATLSPTLYLDVQLPAGGALPLPSLVPEMAIYAVEGALRLEDSAGRAMAQPAGTLAVPLGDGPVRIQAADGEGPVRCVVIGGAPLDGPRHIWWNFVSDRKERIVQAADDWEAGRLGSVAGDPERIPLPERHFKP</sequence>
<evidence type="ECO:0000256" key="1">
    <source>
        <dbReference type="ARBA" id="ARBA00008416"/>
    </source>
</evidence>
<dbReference type="InterPro" id="IPR011051">
    <property type="entry name" value="RmlC_Cupin_sf"/>
</dbReference>
<dbReference type="PANTHER" id="PTHR13903:SF8">
    <property type="entry name" value="PIRIN"/>
    <property type="match status" value="1"/>
</dbReference>
<dbReference type="STRING" id="32040.SAMN04489710_104369"/>
<evidence type="ECO:0000313" key="7">
    <source>
        <dbReference type="Proteomes" id="UP000199517"/>
    </source>
</evidence>
<accession>A0A1I1U6G7</accession>
<dbReference type="InterPro" id="IPR003829">
    <property type="entry name" value="Pirin_N_dom"/>
</dbReference>
<dbReference type="Pfam" id="PF02678">
    <property type="entry name" value="Pirin"/>
    <property type="match status" value="1"/>
</dbReference>
<evidence type="ECO:0008006" key="8">
    <source>
        <dbReference type="Google" id="ProtNLM"/>
    </source>
</evidence>
<dbReference type="SUPFAM" id="SSF51182">
    <property type="entry name" value="RmlC-like cupins"/>
    <property type="match status" value="1"/>
</dbReference>
<keyword evidence="7" id="KW-1185">Reference proteome</keyword>
<evidence type="ECO:0000259" key="4">
    <source>
        <dbReference type="Pfam" id="PF02678"/>
    </source>
</evidence>
<keyword evidence="2" id="KW-0479">Metal-binding</keyword>
<evidence type="ECO:0000256" key="2">
    <source>
        <dbReference type="PIRSR" id="PIRSR006232-1"/>
    </source>
</evidence>
<feature type="domain" description="Pirin C-terminal" evidence="5">
    <location>
        <begin position="191"/>
        <end position="297"/>
    </location>
</feature>
<dbReference type="Pfam" id="PF05726">
    <property type="entry name" value="Pirin_C"/>
    <property type="match status" value="1"/>
</dbReference>
<dbReference type="RefSeq" id="WP_092951019.1">
    <property type="nucleotide sequence ID" value="NZ_FOMQ01000004.1"/>
</dbReference>
<evidence type="ECO:0000259" key="5">
    <source>
        <dbReference type="Pfam" id="PF05726"/>
    </source>
</evidence>
<protein>
    <recommendedName>
        <fullName evidence="8">Pirin</fullName>
    </recommendedName>
</protein>
<dbReference type="InterPro" id="IPR012093">
    <property type="entry name" value="Pirin"/>
</dbReference>